<keyword evidence="6" id="KW-0862">Zinc</keyword>
<evidence type="ECO:0000256" key="8">
    <source>
        <dbReference type="ARBA" id="ARBA00023242"/>
    </source>
</evidence>
<dbReference type="GO" id="GO:0005634">
    <property type="term" value="C:nucleus"/>
    <property type="evidence" value="ECO:0007669"/>
    <property type="project" value="UniProtKB-SubCell"/>
</dbReference>
<dbReference type="InterPro" id="IPR043502">
    <property type="entry name" value="DNA/RNA_pol_sf"/>
</dbReference>
<dbReference type="PANTHER" id="PTHR45873:SF1">
    <property type="entry name" value="DNA POLYMERASE ETA"/>
    <property type="match status" value="1"/>
</dbReference>
<feature type="region of interest" description="Disordered" evidence="9">
    <location>
        <begin position="589"/>
        <end position="632"/>
    </location>
</feature>
<dbReference type="OrthoDB" id="5723at2759"/>
<dbReference type="STRING" id="763665.A0A2G5BG54"/>
<comment type="subcellular location">
    <subcellularLocation>
        <location evidence="1">Nucleus</location>
    </subcellularLocation>
</comment>
<evidence type="ECO:0000256" key="1">
    <source>
        <dbReference type="ARBA" id="ARBA00004123"/>
    </source>
</evidence>
<dbReference type="SUPFAM" id="SSF100879">
    <property type="entry name" value="Lesion bypass DNA polymerase (Y-family), little finger domain"/>
    <property type="match status" value="1"/>
</dbReference>
<keyword evidence="5" id="KW-0863">Zinc-finger</keyword>
<evidence type="ECO:0000256" key="5">
    <source>
        <dbReference type="ARBA" id="ARBA00022771"/>
    </source>
</evidence>
<dbReference type="GO" id="GO:0070987">
    <property type="term" value="P:error-free translesion synthesis"/>
    <property type="evidence" value="ECO:0007669"/>
    <property type="project" value="UniProtKB-ARBA"/>
</dbReference>
<dbReference type="GO" id="GO:0009314">
    <property type="term" value="P:response to radiation"/>
    <property type="evidence" value="ECO:0007669"/>
    <property type="project" value="TreeGrafter"/>
</dbReference>
<feature type="region of interest" description="Disordered" evidence="9">
    <location>
        <begin position="947"/>
        <end position="1004"/>
    </location>
</feature>
<evidence type="ECO:0000313" key="12">
    <source>
        <dbReference type="Proteomes" id="UP000242474"/>
    </source>
</evidence>
<dbReference type="GO" id="GO:0003887">
    <property type="term" value="F:DNA-directed DNA polymerase activity"/>
    <property type="evidence" value="ECO:0007669"/>
    <property type="project" value="TreeGrafter"/>
</dbReference>
<proteinExistence type="predicted"/>
<dbReference type="GO" id="GO:0003684">
    <property type="term" value="F:damaged DNA binding"/>
    <property type="evidence" value="ECO:0007669"/>
    <property type="project" value="InterPro"/>
</dbReference>
<keyword evidence="4" id="KW-0227">DNA damage</keyword>
<dbReference type="AlphaFoldDB" id="A0A2G5BG54"/>
<dbReference type="Gene3D" id="3.40.1170.60">
    <property type="match status" value="1"/>
</dbReference>
<dbReference type="Pfam" id="PF21704">
    <property type="entry name" value="POLH-Rev1_HhH"/>
    <property type="match status" value="1"/>
</dbReference>
<accession>A0A2G5BG54</accession>
<gene>
    <name evidence="11" type="ORF">COEREDRAFT_60530</name>
</gene>
<dbReference type="SUPFAM" id="SSF56672">
    <property type="entry name" value="DNA/RNA polymerases"/>
    <property type="match status" value="1"/>
</dbReference>
<dbReference type="Gene3D" id="3.30.1490.100">
    <property type="entry name" value="DNA polymerase, Y-family, little finger domain"/>
    <property type="match status" value="1"/>
</dbReference>
<evidence type="ECO:0000256" key="4">
    <source>
        <dbReference type="ARBA" id="ARBA00022763"/>
    </source>
</evidence>
<evidence type="ECO:0000256" key="6">
    <source>
        <dbReference type="ARBA" id="ARBA00022833"/>
    </source>
</evidence>
<keyword evidence="8" id="KW-0539">Nucleus</keyword>
<dbReference type="Gene3D" id="3.30.70.270">
    <property type="match status" value="1"/>
</dbReference>
<dbReference type="PROSITE" id="PS50173">
    <property type="entry name" value="UMUC"/>
    <property type="match status" value="1"/>
</dbReference>
<dbReference type="InterPro" id="IPR043128">
    <property type="entry name" value="Rev_trsase/Diguanyl_cyclase"/>
</dbReference>
<feature type="compositionally biased region" description="Basic residues" evidence="9">
    <location>
        <begin position="973"/>
        <end position="983"/>
    </location>
</feature>
<dbReference type="Proteomes" id="UP000242474">
    <property type="component" value="Unassembled WGS sequence"/>
</dbReference>
<sequence length="1004" mass="110076">MTGPDEHRLLAEAELAQHRAIIHIDLDCFYCQVEQLRLGISPDIPLAVQQWQGLVAVNYAARAFGVKRMDTVQEAREKCPELKLVHVATFMGSSLPAYHKYPSAKTHKVSLDEYRRASRKIMEVIKRMCPTMSKASIDEAYMDVTELVRDQVLEDFERGAVEITGGGMDVDTSEVDLGQPVVRWVKTSRKGKEREPVVVSGATSTEWGVLVGEAAGVSFGWSDLVLRYAAGFARRVRGALLQELGYRASAGVAHNRFLAKIGSGLNKPDQQTVLLQAQVERFLETLPISSIPSLGGKLGALVEASFDALTAGDLRAYSLEQLTLKLGAEQAKHVYNRSRGIDDSPVVDGREPATLTSAKNFLRFPAGNMTTLDRWVSMNSVDLWTRVLEEWEARRRWPRSLTVGYTSRGKSLRSRTVSFPPRCRGAKSSSPDVLAATTRACLKEIAAGDRRMFPLVGFMITARSFQRELASASAMDRWLSRARPAPVPGVISATPIDKEDEMDEGTAGEATSLMSTHSRASANDFSEEDISALQTQRLSSTMQMFTQPTTQIQPSSRSASSRIMLPLQTPHTMVTSPSHITVPLQDAREAVAQSPTLDSESTTSSATTPPPSSGFSFPGVKGNPVAVPSGMQTGGMQYSNVLHPLKSVPQVSSANSIEPELVAGSEFDTSDTDMSYLETPQEGLSDEIEESSDESGSDSNSEDDNSSSEKDKISEEQGAYLDIDSHRPQSHAPAESSQQESHVYIQPSTDFENVSRFGEGYRNMHLDSNDDGTLEAIDPVDVMLAADGFMPALIAAVRRKREIQIIRIESTVDCPVGVISKSDDEEICKTPKGKRKNKPKSTESDIPVVAGSSRASNTQNHLDDSDFVMDVDEHAFEYNSDASSSSEDGLDMVIDMAVSAMMESISASQTVMQIRCPQCPSNAPSISSKDWETHRDWHIARHLQEREMRHESVARQIQRAFDESPSSATATSKSKKPATKRVKRDPQSASSSKPRQQTITDAWK</sequence>
<dbReference type="GO" id="GO:0042276">
    <property type="term" value="P:error-prone translesion synthesis"/>
    <property type="evidence" value="ECO:0007669"/>
    <property type="project" value="TreeGrafter"/>
</dbReference>
<dbReference type="PANTHER" id="PTHR45873">
    <property type="entry name" value="DNA POLYMERASE ETA"/>
    <property type="match status" value="1"/>
</dbReference>
<dbReference type="EMBL" id="KZ303492">
    <property type="protein sequence ID" value="PIA17981.1"/>
    <property type="molecule type" value="Genomic_DNA"/>
</dbReference>
<dbReference type="InterPro" id="IPR052230">
    <property type="entry name" value="DNA_polymerase_eta"/>
</dbReference>
<feature type="region of interest" description="Disordered" evidence="9">
    <location>
        <begin position="829"/>
        <end position="848"/>
    </location>
</feature>
<feature type="region of interest" description="Disordered" evidence="9">
    <location>
        <begin position="664"/>
        <end position="715"/>
    </location>
</feature>
<dbReference type="Gene3D" id="1.10.150.20">
    <property type="entry name" value="5' to 3' exonuclease, C-terminal subdomain"/>
    <property type="match status" value="1"/>
</dbReference>
<protein>
    <submittedName>
        <fullName evidence="11">DNA/RNA polymerase</fullName>
    </submittedName>
</protein>
<feature type="domain" description="UmuC" evidence="10">
    <location>
        <begin position="21"/>
        <end position="295"/>
    </location>
</feature>
<dbReference type="InterPro" id="IPR001126">
    <property type="entry name" value="UmuC"/>
</dbReference>
<evidence type="ECO:0000256" key="7">
    <source>
        <dbReference type="ARBA" id="ARBA00023204"/>
    </source>
</evidence>
<evidence type="ECO:0000259" key="10">
    <source>
        <dbReference type="PROSITE" id="PS50173"/>
    </source>
</evidence>
<evidence type="ECO:0000256" key="9">
    <source>
        <dbReference type="SAM" id="MobiDB-lite"/>
    </source>
</evidence>
<dbReference type="GO" id="GO:0006281">
    <property type="term" value="P:DNA repair"/>
    <property type="evidence" value="ECO:0007669"/>
    <property type="project" value="UniProtKB-KW"/>
</dbReference>
<evidence type="ECO:0000256" key="3">
    <source>
        <dbReference type="ARBA" id="ARBA00022723"/>
    </source>
</evidence>
<dbReference type="Pfam" id="PF00817">
    <property type="entry name" value="IMS"/>
    <property type="match status" value="1"/>
</dbReference>
<keyword evidence="2" id="KW-0808">Transferase</keyword>
<reference evidence="11 12" key="1">
    <citation type="journal article" date="2015" name="Genome Biol. Evol.">
        <title>Phylogenomic analyses indicate that early fungi evolved digesting cell walls of algal ancestors of land plants.</title>
        <authorList>
            <person name="Chang Y."/>
            <person name="Wang S."/>
            <person name="Sekimoto S."/>
            <person name="Aerts A.L."/>
            <person name="Choi C."/>
            <person name="Clum A."/>
            <person name="LaButti K.M."/>
            <person name="Lindquist E.A."/>
            <person name="Yee Ngan C."/>
            <person name="Ohm R.A."/>
            <person name="Salamov A.A."/>
            <person name="Grigoriev I.V."/>
            <person name="Spatafora J.W."/>
            <person name="Berbee M.L."/>
        </authorList>
    </citation>
    <scope>NUCLEOTIDE SEQUENCE [LARGE SCALE GENOMIC DNA]</scope>
    <source>
        <strain evidence="11 12">NRRL 1564</strain>
    </source>
</reference>
<feature type="compositionally biased region" description="Low complexity" evidence="9">
    <location>
        <begin position="601"/>
        <end position="619"/>
    </location>
</feature>
<dbReference type="FunFam" id="3.40.1170.60:FF:000008">
    <property type="entry name" value="DNA polymerase eta subunit"/>
    <property type="match status" value="1"/>
</dbReference>
<keyword evidence="12" id="KW-1185">Reference proteome</keyword>
<feature type="compositionally biased region" description="Polar residues" evidence="9">
    <location>
        <begin position="987"/>
        <end position="1004"/>
    </location>
</feature>
<organism evidence="11 12">
    <name type="scientific">Coemansia reversa (strain ATCC 12441 / NRRL 1564)</name>
    <dbReference type="NCBI Taxonomy" id="763665"/>
    <lineage>
        <taxon>Eukaryota</taxon>
        <taxon>Fungi</taxon>
        <taxon>Fungi incertae sedis</taxon>
        <taxon>Zoopagomycota</taxon>
        <taxon>Kickxellomycotina</taxon>
        <taxon>Kickxellomycetes</taxon>
        <taxon>Kickxellales</taxon>
        <taxon>Kickxellaceae</taxon>
        <taxon>Coemansia</taxon>
    </lineage>
</organism>
<name>A0A2G5BG54_COERN</name>
<dbReference type="GO" id="GO:0008270">
    <property type="term" value="F:zinc ion binding"/>
    <property type="evidence" value="ECO:0007669"/>
    <property type="project" value="UniProtKB-KW"/>
</dbReference>
<dbReference type="GO" id="GO:0007064">
    <property type="term" value="P:mitotic sister chromatid cohesion"/>
    <property type="evidence" value="ECO:0007669"/>
    <property type="project" value="UniProtKB-ARBA"/>
</dbReference>
<feature type="compositionally biased region" description="Acidic residues" evidence="9">
    <location>
        <begin position="684"/>
        <end position="706"/>
    </location>
</feature>
<evidence type="ECO:0000256" key="2">
    <source>
        <dbReference type="ARBA" id="ARBA00022679"/>
    </source>
</evidence>
<dbReference type="GO" id="GO:0005657">
    <property type="term" value="C:replication fork"/>
    <property type="evidence" value="ECO:0007669"/>
    <property type="project" value="TreeGrafter"/>
</dbReference>
<keyword evidence="7" id="KW-0234">DNA repair</keyword>
<dbReference type="GO" id="GO:0035861">
    <property type="term" value="C:site of double-strand break"/>
    <property type="evidence" value="ECO:0007669"/>
    <property type="project" value="TreeGrafter"/>
</dbReference>
<dbReference type="InterPro" id="IPR036775">
    <property type="entry name" value="DNA_pol_Y-fam_lit_finger_sf"/>
</dbReference>
<evidence type="ECO:0000313" key="11">
    <source>
        <dbReference type="EMBL" id="PIA17981.1"/>
    </source>
</evidence>
<keyword evidence="3" id="KW-0479">Metal-binding</keyword>